<accession>A0A1V0UW53</accession>
<dbReference type="EMBL" id="CP020557">
    <property type="protein sequence ID" value="ARF69389.1"/>
    <property type="molecule type" value="Genomic_DNA"/>
</dbReference>
<dbReference type="InterPro" id="IPR029058">
    <property type="entry name" value="AB_hydrolase_fold"/>
</dbReference>
<feature type="transmembrane region" description="Helical" evidence="1">
    <location>
        <begin position="59"/>
        <end position="79"/>
    </location>
</feature>
<dbReference type="GO" id="GO:0015996">
    <property type="term" value="P:chlorophyll catabolic process"/>
    <property type="evidence" value="ECO:0007669"/>
    <property type="project" value="TreeGrafter"/>
</dbReference>
<feature type="transmembrane region" description="Helical" evidence="1">
    <location>
        <begin position="26"/>
        <end position="47"/>
    </location>
</feature>
<evidence type="ECO:0000313" key="2">
    <source>
        <dbReference type="EMBL" id="ARF69389.1"/>
    </source>
</evidence>
<keyword evidence="2" id="KW-0378">Hydrolase</keyword>
<gene>
    <name evidence="2" type="ORF">B7C51_18580</name>
</gene>
<keyword evidence="1" id="KW-1133">Transmembrane helix</keyword>
<dbReference type="SUPFAM" id="SSF53474">
    <property type="entry name" value="alpha/beta-Hydrolases"/>
    <property type="match status" value="1"/>
</dbReference>
<feature type="transmembrane region" description="Helical" evidence="1">
    <location>
        <begin position="148"/>
        <end position="169"/>
    </location>
</feature>
<protein>
    <submittedName>
        <fullName evidence="2">Alpha/beta hydrolase</fullName>
    </submittedName>
</protein>
<feature type="transmembrane region" description="Helical" evidence="1">
    <location>
        <begin position="115"/>
        <end position="136"/>
    </location>
</feature>
<dbReference type="RefSeq" id="WP_083041063.1">
    <property type="nucleotide sequence ID" value="NZ_CP020557.1"/>
</dbReference>
<evidence type="ECO:0000256" key="1">
    <source>
        <dbReference type="SAM" id="Phobius"/>
    </source>
</evidence>
<organism evidence="2 3">
    <name type="scientific">Paenibacillus larvae subsp. pulvifaciens</name>
    <dbReference type="NCBI Taxonomy" id="1477"/>
    <lineage>
        <taxon>Bacteria</taxon>
        <taxon>Bacillati</taxon>
        <taxon>Bacillota</taxon>
        <taxon>Bacilli</taxon>
        <taxon>Bacillales</taxon>
        <taxon>Paenibacillaceae</taxon>
        <taxon>Paenibacillus</taxon>
    </lineage>
</organism>
<feature type="transmembrane region" description="Helical" evidence="1">
    <location>
        <begin position="91"/>
        <end position="109"/>
    </location>
</feature>
<dbReference type="AlphaFoldDB" id="A0A1V0UW53"/>
<dbReference type="PANTHER" id="PTHR33428">
    <property type="entry name" value="CHLOROPHYLLASE-2, CHLOROPLASTIC"/>
    <property type="match status" value="1"/>
</dbReference>
<name>A0A1V0UW53_9BACL</name>
<proteinExistence type="predicted"/>
<dbReference type="PANTHER" id="PTHR33428:SF2">
    <property type="entry name" value="CHLOROPHYLLASE-2"/>
    <property type="match status" value="1"/>
</dbReference>
<sequence length="747" mass="83070">MKITERTSHWADKLKRKGRKTKPLPAGWKGASIVLGAVTFVLAILQANYFLGTRRFADLAVGIIAAIGTAALIGGLLAAIIQGIKKIPGRYLWLFFSAFPLLFICFIGPPEISVAAVLFIIIILSLWGAILYKLAAGDYKNTGRAKKIIAIVLSVTTTAAVWGGGYWFVSDGSPPANTVNLKDLKKSERYVKQLLQNPAEEGPYKVKTLTYGSKNSYRGEFNKSNSLITKTVDGSAFVENWSSLRTKTVGFGPDAMPLNGLIWYPEGEGPFPLVVMVHGNHTMTDYSDPGYEYLGQLLASRGYIFVSIDENFLNVSPYDDMMFFSVLEKENPARGMLMLEHIKTWKEWNSDHNNPFYEKADMNQIALMGHSRGGEAVAIAAAFNKLNRHPDDGNIKFDYNFNIRSLVSIAGTDKQYQPEGKELPLQDVNYLALHGAHDMDVSSFAGAKQYNRISFTGEKDFLKSSVYIYGANHGQFNRVWGRGDGAGFGNQLYNLKQLMPRAEQEKAAKVFISSFLDATLKNKKEYKQVFQDIGYAKEWLPDTLYVSNYSDSNTFYLTSHKEGIDLESTAVPGGKLIGENLQEWKAEKVKKKYGDDSYSAVRLGWDRSKQPKTASYTVILPGEGGTIDENSTIVFSMADDSNHKDVPYQDALIDLTVKVEDTNGNTAKLPLSHISNLVPIIEGKLVKIPFADVGPTKEPAFQTFGFPLHDFVKENANFNPQQLEKIHFEFDKTEKGTVLINDIGVRK</sequence>
<keyword evidence="1" id="KW-0472">Membrane</keyword>
<dbReference type="Gene3D" id="3.40.50.1820">
    <property type="entry name" value="alpha/beta hydrolase"/>
    <property type="match status" value="1"/>
</dbReference>
<dbReference type="InterPro" id="IPR017395">
    <property type="entry name" value="Chlorophyllase-like"/>
</dbReference>
<dbReference type="Proteomes" id="UP000192727">
    <property type="component" value="Chromosome"/>
</dbReference>
<keyword evidence="1" id="KW-0812">Transmembrane</keyword>
<dbReference type="GO" id="GO:0047746">
    <property type="term" value="F:chlorophyllase activity"/>
    <property type="evidence" value="ECO:0007669"/>
    <property type="project" value="TreeGrafter"/>
</dbReference>
<dbReference type="Pfam" id="PF07224">
    <property type="entry name" value="Chlorophyllase"/>
    <property type="match status" value="1"/>
</dbReference>
<reference evidence="2 3" key="1">
    <citation type="submission" date="2017-03" db="EMBL/GenBank/DDBJ databases">
        <title>Paenibacillus larvae genome sequencing.</title>
        <authorList>
            <person name="Dingman D.W."/>
        </authorList>
    </citation>
    <scope>NUCLEOTIDE SEQUENCE [LARGE SCALE GENOMIC DNA]</scope>
    <source>
        <strain evidence="2 3">SAG 10367</strain>
    </source>
</reference>
<evidence type="ECO:0000313" key="3">
    <source>
        <dbReference type="Proteomes" id="UP000192727"/>
    </source>
</evidence>